<evidence type="ECO:0000313" key="11">
    <source>
        <dbReference type="WBParaSite" id="ALUE_0002310001-mRNA-1"/>
    </source>
</evidence>
<accession>A0A0M3IWH2</accession>
<evidence type="ECO:0000256" key="1">
    <source>
        <dbReference type="ARBA" id="ARBA00001436"/>
    </source>
</evidence>
<keyword evidence="3" id="KW-0812">Transmembrane</keyword>
<keyword evidence="4" id="KW-0547">Nucleotide-binding</keyword>
<dbReference type="GO" id="GO:0001653">
    <property type="term" value="F:peptide receptor activity"/>
    <property type="evidence" value="ECO:0007669"/>
    <property type="project" value="TreeGrafter"/>
</dbReference>
<evidence type="ECO:0000256" key="8">
    <source>
        <dbReference type="ARBA" id="ARBA00023239"/>
    </source>
</evidence>
<dbReference type="SMART" id="SM00044">
    <property type="entry name" value="CYCc"/>
    <property type="match status" value="1"/>
</dbReference>
<keyword evidence="6" id="KW-0472">Membrane</keyword>
<dbReference type="GO" id="GO:0007168">
    <property type="term" value="P:receptor guanylyl cyclase signaling pathway"/>
    <property type="evidence" value="ECO:0007669"/>
    <property type="project" value="TreeGrafter"/>
</dbReference>
<dbReference type="GO" id="GO:0004016">
    <property type="term" value="F:adenylate cyclase activity"/>
    <property type="evidence" value="ECO:0007669"/>
    <property type="project" value="TreeGrafter"/>
</dbReference>
<comment type="subcellular location">
    <subcellularLocation>
        <location evidence="2">Membrane</location>
    </subcellularLocation>
</comment>
<dbReference type="PROSITE" id="PS50125">
    <property type="entry name" value="GUANYLATE_CYCLASE_2"/>
    <property type="match status" value="2"/>
</dbReference>
<dbReference type="GO" id="GO:0005886">
    <property type="term" value="C:plasma membrane"/>
    <property type="evidence" value="ECO:0007669"/>
    <property type="project" value="TreeGrafter"/>
</dbReference>
<dbReference type="WBParaSite" id="ALUE_0002310001-mRNA-1">
    <property type="protein sequence ID" value="ALUE_0002310001-mRNA-1"/>
    <property type="gene ID" value="ALUE_0002310001"/>
</dbReference>
<dbReference type="SUPFAM" id="SSF55073">
    <property type="entry name" value="Nucleotide cyclase"/>
    <property type="match status" value="2"/>
</dbReference>
<evidence type="ECO:0000313" key="10">
    <source>
        <dbReference type="Proteomes" id="UP000036681"/>
    </source>
</evidence>
<dbReference type="AlphaFoldDB" id="A0A0M3IWH2"/>
<evidence type="ECO:0000256" key="2">
    <source>
        <dbReference type="ARBA" id="ARBA00004370"/>
    </source>
</evidence>
<dbReference type="GO" id="GO:0035556">
    <property type="term" value="P:intracellular signal transduction"/>
    <property type="evidence" value="ECO:0007669"/>
    <property type="project" value="InterPro"/>
</dbReference>
<evidence type="ECO:0000256" key="3">
    <source>
        <dbReference type="ARBA" id="ARBA00022692"/>
    </source>
</evidence>
<dbReference type="GO" id="GO:0004383">
    <property type="term" value="F:guanylate cyclase activity"/>
    <property type="evidence" value="ECO:0007669"/>
    <property type="project" value="UniProtKB-EC"/>
</dbReference>
<protein>
    <submittedName>
        <fullName evidence="11">Guanylate cyclase domain-containing protein</fullName>
    </submittedName>
</protein>
<comment type="catalytic activity">
    <reaction evidence="1">
        <text>GTP = 3',5'-cyclic GMP + diphosphate</text>
        <dbReference type="Rhea" id="RHEA:13665"/>
        <dbReference type="ChEBI" id="CHEBI:33019"/>
        <dbReference type="ChEBI" id="CHEBI:37565"/>
        <dbReference type="ChEBI" id="CHEBI:57746"/>
        <dbReference type="EC" id="4.6.1.2"/>
    </reaction>
</comment>
<dbReference type="Gene3D" id="3.30.70.1230">
    <property type="entry name" value="Nucleotide cyclase"/>
    <property type="match status" value="2"/>
</dbReference>
<evidence type="ECO:0000256" key="4">
    <source>
        <dbReference type="ARBA" id="ARBA00022741"/>
    </source>
</evidence>
<dbReference type="GO" id="GO:0000166">
    <property type="term" value="F:nucleotide binding"/>
    <property type="evidence" value="ECO:0007669"/>
    <property type="project" value="UniProtKB-KW"/>
</dbReference>
<feature type="domain" description="Guanylate cyclase" evidence="9">
    <location>
        <begin position="125"/>
        <end position="169"/>
    </location>
</feature>
<reference evidence="11" key="1">
    <citation type="submission" date="2017-02" db="UniProtKB">
        <authorList>
            <consortium name="WormBaseParasite"/>
        </authorList>
    </citation>
    <scope>IDENTIFICATION</scope>
</reference>
<dbReference type="InterPro" id="IPR001054">
    <property type="entry name" value="A/G_cyclase"/>
</dbReference>
<evidence type="ECO:0000259" key="9">
    <source>
        <dbReference type="PROSITE" id="PS50125"/>
    </source>
</evidence>
<proteinExistence type="predicted"/>
<keyword evidence="8" id="KW-0456">Lyase</keyword>
<dbReference type="PANTHER" id="PTHR11920:SF501">
    <property type="entry name" value="GUANYLATE CYCLASE 32E"/>
    <property type="match status" value="1"/>
</dbReference>
<organism evidence="10 11">
    <name type="scientific">Ascaris lumbricoides</name>
    <name type="common">Giant roundworm</name>
    <dbReference type="NCBI Taxonomy" id="6252"/>
    <lineage>
        <taxon>Eukaryota</taxon>
        <taxon>Metazoa</taxon>
        <taxon>Ecdysozoa</taxon>
        <taxon>Nematoda</taxon>
        <taxon>Chromadorea</taxon>
        <taxon>Rhabditida</taxon>
        <taxon>Spirurina</taxon>
        <taxon>Ascaridomorpha</taxon>
        <taxon>Ascaridoidea</taxon>
        <taxon>Ascarididae</taxon>
        <taxon>Ascaris</taxon>
    </lineage>
</organism>
<sequence length="185" mass="21477">MFLKNKTCERKDAKFCEFSLLFFKKLIRQVAERLKTGQTVEPEAFDMVTVFFSDVVSFTKLASRCTPMQVVTLLNDLYTVFDVIIDAHDVYKVCLNFEMVFTHRQVAERLKTGQTVEPEAFDMVTVFFSDVVSFTKLASRCTPMQVVTLLNDLYTVFDVIIDAHDVYKVCLNFEMVFTHRFLIIV</sequence>
<dbReference type="InterPro" id="IPR029787">
    <property type="entry name" value="Nucleotide_cyclase"/>
</dbReference>
<dbReference type="Proteomes" id="UP000036681">
    <property type="component" value="Unplaced"/>
</dbReference>
<evidence type="ECO:0000256" key="5">
    <source>
        <dbReference type="ARBA" id="ARBA00022989"/>
    </source>
</evidence>
<dbReference type="InterPro" id="IPR050401">
    <property type="entry name" value="Cyclic_nucleotide_synthase"/>
</dbReference>
<keyword evidence="7" id="KW-0325">Glycoprotein</keyword>
<evidence type="ECO:0000256" key="7">
    <source>
        <dbReference type="ARBA" id="ARBA00023180"/>
    </source>
</evidence>
<keyword evidence="10" id="KW-1185">Reference proteome</keyword>
<dbReference type="Pfam" id="PF00211">
    <property type="entry name" value="Guanylate_cyc"/>
    <property type="match status" value="2"/>
</dbReference>
<name>A0A0M3IWH2_ASCLU</name>
<keyword evidence="5" id="KW-1133">Transmembrane helix</keyword>
<feature type="domain" description="Guanylate cyclase" evidence="9">
    <location>
        <begin position="49"/>
        <end position="93"/>
    </location>
</feature>
<dbReference type="PANTHER" id="PTHR11920">
    <property type="entry name" value="GUANYLYL CYCLASE"/>
    <property type="match status" value="1"/>
</dbReference>
<evidence type="ECO:0000256" key="6">
    <source>
        <dbReference type="ARBA" id="ARBA00023136"/>
    </source>
</evidence>